<name>A0A4Z2IDD7_9TELE</name>
<dbReference type="OrthoDB" id="10588683at2759"/>
<keyword evidence="1" id="KW-1133">Transmembrane helix</keyword>
<keyword evidence="1" id="KW-0472">Membrane</keyword>
<evidence type="ECO:0000256" key="1">
    <source>
        <dbReference type="SAM" id="Phobius"/>
    </source>
</evidence>
<sequence>MARLASGMSSFPVIITSLAPSFEGRKKTRSTPFLSNILQYLTKLALGWWSSTMGFSKNWKALGMVVVVLFPYLTVTVISAPKCSL</sequence>
<dbReference type="EMBL" id="SRLO01000097">
    <property type="protein sequence ID" value="TNN76008.1"/>
    <property type="molecule type" value="Genomic_DNA"/>
</dbReference>
<keyword evidence="3" id="KW-1185">Reference proteome</keyword>
<protein>
    <submittedName>
        <fullName evidence="2">Uncharacterized protein</fullName>
    </submittedName>
</protein>
<accession>A0A4Z2IDD7</accession>
<proteinExistence type="predicted"/>
<comment type="caution">
    <text evidence="2">The sequence shown here is derived from an EMBL/GenBank/DDBJ whole genome shotgun (WGS) entry which is preliminary data.</text>
</comment>
<dbReference type="AlphaFoldDB" id="A0A4Z2IDD7"/>
<evidence type="ECO:0000313" key="3">
    <source>
        <dbReference type="Proteomes" id="UP000314294"/>
    </source>
</evidence>
<feature type="transmembrane region" description="Helical" evidence="1">
    <location>
        <begin position="61"/>
        <end position="80"/>
    </location>
</feature>
<evidence type="ECO:0000313" key="2">
    <source>
        <dbReference type="EMBL" id="TNN76008.1"/>
    </source>
</evidence>
<gene>
    <name evidence="2" type="ORF">EYF80_013771</name>
</gene>
<organism evidence="2 3">
    <name type="scientific">Liparis tanakae</name>
    <name type="common">Tanaka's snailfish</name>
    <dbReference type="NCBI Taxonomy" id="230148"/>
    <lineage>
        <taxon>Eukaryota</taxon>
        <taxon>Metazoa</taxon>
        <taxon>Chordata</taxon>
        <taxon>Craniata</taxon>
        <taxon>Vertebrata</taxon>
        <taxon>Euteleostomi</taxon>
        <taxon>Actinopterygii</taxon>
        <taxon>Neopterygii</taxon>
        <taxon>Teleostei</taxon>
        <taxon>Neoteleostei</taxon>
        <taxon>Acanthomorphata</taxon>
        <taxon>Eupercaria</taxon>
        <taxon>Perciformes</taxon>
        <taxon>Cottioidei</taxon>
        <taxon>Cottales</taxon>
        <taxon>Liparidae</taxon>
        <taxon>Liparis</taxon>
    </lineage>
</organism>
<reference evidence="2 3" key="1">
    <citation type="submission" date="2019-03" db="EMBL/GenBank/DDBJ databases">
        <title>First draft genome of Liparis tanakae, snailfish: a comprehensive survey of snailfish specific genes.</title>
        <authorList>
            <person name="Kim W."/>
            <person name="Song I."/>
            <person name="Jeong J.-H."/>
            <person name="Kim D."/>
            <person name="Kim S."/>
            <person name="Ryu S."/>
            <person name="Song J.Y."/>
            <person name="Lee S.K."/>
        </authorList>
    </citation>
    <scope>NUCLEOTIDE SEQUENCE [LARGE SCALE GENOMIC DNA]</scope>
    <source>
        <tissue evidence="2">Muscle</tissue>
    </source>
</reference>
<dbReference type="Proteomes" id="UP000314294">
    <property type="component" value="Unassembled WGS sequence"/>
</dbReference>
<keyword evidence="1" id="KW-0812">Transmembrane</keyword>